<dbReference type="RefSeq" id="XP_048132655.1">
    <property type="nucleotide sequence ID" value="XM_048276698.1"/>
</dbReference>
<reference evidence="8" key="1">
    <citation type="submission" date="2025-04" db="UniProtKB">
        <authorList>
            <consortium name="RefSeq"/>
        </authorList>
    </citation>
    <scope>IDENTIFICATION</scope>
    <source>
        <tissue evidence="9">Leaf</tissue>
    </source>
</reference>
<dbReference type="InterPro" id="IPR048627">
    <property type="entry name" value="Sec10_HB"/>
</dbReference>
<evidence type="ECO:0000313" key="9">
    <source>
        <dbReference type="RefSeq" id="XP_048132655.1"/>
    </source>
</evidence>
<dbReference type="Pfam" id="PF20667">
    <property type="entry name" value="Sec10_N"/>
    <property type="match status" value="1"/>
</dbReference>
<protein>
    <submittedName>
        <fullName evidence="8 9">Exocyst complex component SEC10b-like</fullName>
    </submittedName>
</protein>
<dbReference type="KEGG" id="rarg:115753493"/>
<dbReference type="PANTHER" id="PTHR12100:SF0">
    <property type="entry name" value="EXOCYST COMPLEX COMPONENT 5"/>
    <property type="match status" value="1"/>
</dbReference>
<accession>A0A8B8QLR5</accession>
<keyword evidence="7" id="KW-1185">Reference proteome</keyword>
<proteinExistence type="inferred from homology"/>
<dbReference type="PANTHER" id="PTHR12100">
    <property type="entry name" value="SEC10"/>
    <property type="match status" value="1"/>
</dbReference>
<evidence type="ECO:0000256" key="1">
    <source>
        <dbReference type="ARBA" id="ARBA00006572"/>
    </source>
</evidence>
<evidence type="ECO:0000313" key="7">
    <source>
        <dbReference type="Proteomes" id="UP000827889"/>
    </source>
</evidence>
<dbReference type="GO" id="GO:0006893">
    <property type="term" value="P:Golgi to plasma membrane transport"/>
    <property type="evidence" value="ECO:0007669"/>
    <property type="project" value="TreeGrafter"/>
</dbReference>
<evidence type="ECO:0000259" key="6">
    <source>
        <dbReference type="Pfam" id="PF20667"/>
    </source>
</evidence>
<evidence type="ECO:0000256" key="3">
    <source>
        <dbReference type="ARBA" id="ARBA00022483"/>
    </source>
</evidence>
<name>A0A8B8QLR5_9MYRT</name>
<organism evidence="7 8">
    <name type="scientific">Rhodamnia argentea</name>
    <dbReference type="NCBI Taxonomy" id="178133"/>
    <lineage>
        <taxon>Eukaryota</taxon>
        <taxon>Viridiplantae</taxon>
        <taxon>Streptophyta</taxon>
        <taxon>Embryophyta</taxon>
        <taxon>Tracheophyta</taxon>
        <taxon>Spermatophyta</taxon>
        <taxon>Magnoliopsida</taxon>
        <taxon>eudicotyledons</taxon>
        <taxon>Gunneridae</taxon>
        <taxon>Pentapetalae</taxon>
        <taxon>rosids</taxon>
        <taxon>malvids</taxon>
        <taxon>Myrtales</taxon>
        <taxon>Myrtaceae</taxon>
        <taxon>Myrtoideae</taxon>
        <taxon>Myrteae</taxon>
        <taxon>Australasian group</taxon>
        <taxon>Rhodamnia</taxon>
    </lineage>
</organism>
<dbReference type="GeneID" id="115753493"/>
<gene>
    <name evidence="8 9" type="primary">LOC115753493</name>
</gene>
<feature type="domain" description="Exocyst complex component Sec10-like alpha-helical bundle" evidence="5">
    <location>
        <begin position="221"/>
        <end position="830"/>
    </location>
</feature>
<keyword evidence="4" id="KW-0175">Coiled coil</keyword>
<evidence type="ECO:0000256" key="2">
    <source>
        <dbReference type="ARBA" id="ARBA00022448"/>
    </source>
</evidence>
<dbReference type="Proteomes" id="UP000827889">
    <property type="component" value="Chromosome 3"/>
</dbReference>
<evidence type="ECO:0000259" key="5">
    <source>
        <dbReference type="Pfam" id="PF07393"/>
    </source>
</evidence>
<dbReference type="AlphaFoldDB" id="A0A8B8QLR5"/>
<evidence type="ECO:0000313" key="8">
    <source>
        <dbReference type="RefSeq" id="XP_030547975.1"/>
    </source>
</evidence>
<dbReference type="InterPro" id="IPR009976">
    <property type="entry name" value="Sec10-like"/>
</dbReference>
<feature type="domain" description="Exocyst complex component Sec10 N-terminal" evidence="6">
    <location>
        <begin position="99"/>
        <end position="215"/>
    </location>
</feature>
<keyword evidence="3" id="KW-0268">Exocytosis</keyword>
<dbReference type="Pfam" id="PF07393">
    <property type="entry name" value="Sec10_HB"/>
    <property type="match status" value="1"/>
</dbReference>
<dbReference type="RefSeq" id="XP_030547975.1">
    <property type="nucleotide sequence ID" value="XM_030692115.1"/>
</dbReference>
<evidence type="ECO:0000256" key="4">
    <source>
        <dbReference type="ARBA" id="ARBA00023054"/>
    </source>
</evidence>
<sequence>MKETRDGPRNDRSAKSSSVSSLPLILDMEDFKGDFSFDALFGNLVNDLLPSFQEEETDSAEGHGNIIANDVLPNGTLRASADAAKSAQGLSTPLFPEVDALLTLFKDSCRELVDLRKQVDGRLYDLKKEVSVQDSKHRKTLAELEKGVDGLFDSFARLDSRISSVGQTAAKIGDHLQSADAQRETASQTIDLIKYLMEFNSSPGDLMELSPLFSDDSRVAEAASIAQKLRSFAEEDIGRQGIAVSSEVGTATASRGLEVAVSNLQDYCNELENRLLARFDAASQRRELSTMGECAKILSQFNRGTSAMQHYVATRPMFIDVEVMNADTRLVLGEHNSQVSPSNVARGLSSLYKEITDTVRKEAATIMAVFPSPNDVMSILVQRVLEQRVTALLDKILLKPSLVNLPPMEEGGLLLYLRMLAVAYEKTQELARDLRSVGCGDLDVEGLTESLFSSHKDEYPEHEQASLGQLYKAKMEEVRAESQQLSESTGTIGRSKGASVASSHQQISVTVVTEFVRWNEESISRCTLFSSQPATLAGNVKTVFTCLLDQVSQYLTEGLDRARDSLTEAAALRERFVLGTNISRRVAAAAASAAEAAAAAGESSFRSFMVAVQRSGSSVAIVQQYFANSISRLLLPVDGAHAAACEEMATAMSGAESAAYKGLQLCIETVMAEVERLLSAEQKATDYRSPDDGIAPDHRPTNACTRVVAYLSRVLEAAFTGLESQNKQAFLTELGNRLYKGLLNHWQKFTFNPSGGLRLKRDITEYGEFVRSFNAPSIDEKFETLGIMANVFIVAPESLSTLFEGTPSIRKDAQRFIQLREDYKSAKLAARLSSLWPSSS</sequence>
<dbReference type="OrthoDB" id="125856at2759"/>
<dbReference type="GO" id="GO:0006887">
    <property type="term" value="P:exocytosis"/>
    <property type="evidence" value="ECO:0007669"/>
    <property type="project" value="UniProtKB-KW"/>
</dbReference>
<comment type="similarity">
    <text evidence="1">Belongs to the SEC10 family.</text>
</comment>
<keyword evidence="2" id="KW-0813">Transport</keyword>
<dbReference type="Gene3D" id="1.20.58.1970">
    <property type="match status" value="1"/>
</dbReference>
<dbReference type="GO" id="GO:0000145">
    <property type="term" value="C:exocyst"/>
    <property type="evidence" value="ECO:0007669"/>
    <property type="project" value="TreeGrafter"/>
</dbReference>
<dbReference type="InterPro" id="IPR048625">
    <property type="entry name" value="Sec10_N"/>
</dbReference>